<feature type="transmembrane region" description="Helical" evidence="1">
    <location>
        <begin position="21"/>
        <end position="41"/>
    </location>
</feature>
<gene>
    <name evidence="2" type="ORF">IO98_21650</name>
</gene>
<proteinExistence type="predicted"/>
<protein>
    <submittedName>
        <fullName evidence="2">Uncharacterized protein</fullName>
    </submittedName>
</protein>
<feature type="transmembrane region" description="Helical" evidence="1">
    <location>
        <begin position="85"/>
        <end position="104"/>
    </location>
</feature>
<evidence type="ECO:0000313" key="2">
    <source>
        <dbReference type="EMBL" id="KEZ86939.1"/>
    </source>
</evidence>
<accession>A0A084JDA5</accession>
<name>A0A084JDA5_9FIRM</name>
<sequence length="163" mass="18500">MKKQDMQDERVVAQRRKINSEAYGILMIVLLGSILVQQFLLNAPFKQYAVEVICFFGMSLYMTIRYMTLGLDIYGEGKRAKAIPFVNSIVAGLVVTVINGVLNYVQYAEKYKEEGIVYFIAVLAITFISATISTFVVMSCLNYLNKKNQAKIQKQLDEQEQGE</sequence>
<dbReference type="Proteomes" id="UP000028525">
    <property type="component" value="Unassembled WGS sequence"/>
</dbReference>
<dbReference type="InterPro" id="IPR046664">
    <property type="entry name" value="DUF6773"/>
</dbReference>
<keyword evidence="1" id="KW-0812">Transmembrane</keyword>
<keyword evidence="1" id="KW-1133">Transmembrane helix</keyword>
<keyword evidence="1" id="KW-0472">Membrane</keyword>
<dbReference type="AlphaFoldDB" id="A0A084JDA5"/>
<feature type="transmembrane region" description="Helical" evidence="1">
    <location>
        <begin position="116"/>
        <end position="144"/>
    </location>
</feature>
<organism evidence="2 3">
    <name type="scientific">Lacrimispora celerecrescens</name>
    <dbReference type="NCBI Taxonomy" id="29354"/>
    <lineage>
        <taxon>Bacteria</taxon>
        <taxon>Bacillati</taxon>
        <taxon>Bacillota</taxon>
        <taxon>Clostridia</taxon>
        <taxon>Lachnospirales</taxon>
        <taxon>Lachnospiraceae</taxon>
        <taxon>Lacrimispora</taxon>
    </lineage>
</organism>
<reference evidence="2 3" key="1">
    <citation type="submission" date="2014-07" db="EMBL/GenBank/DDBJ databases">
        <title>Draft genome of Clostridium celerecrescens 152B isolated from sediments associated with methane hydrate from Krishna Godavari basin.</title>
        <authorList>
            <person name="Honkalas V.S."/>
            <person name="Dabir A.P."/>
            <person name="Arora P."/>
            <person name="Dhakephalkar P.K."/>
        </authorList>
    </citation>
    <scope>NUCLEOTIDE SEQUENCE [LARGE SCALE GENOMIC DNA]</scope>
    <source>
        <strain evidence="2 3">152B</strain>
    </source>
</reference>
<keyword evidence="3" id="KW-1185">Reference proteome</keyword>
<evidence type="ECO:0000256" key="1">
    <source>
        <dbReference type="SAM" id="Phobius"/>
    </source>
</evidence>
<evidence type="ECO:0000313" key="3">
    <source>
        <dbReference type="Proteomes" id="UP000028525"/>
    </source>
</evidence>
<dbReference type="OrthoDB" id="2664524at2"/>
<comment type="caution">
    <text evidence="2">The sequence shown here is derived from an EMBL/GenBank/DDBJ whole genome shotgun (WGS) entry which is preliminary data.</text>
</comment>
<dbReference type="EMBL" id="JPME01000038">
    <property type="protein sequence ID" value="KEZ86939.1"/>
    <property type="molecule type" value="Genomic_DNA"/>
</dbReference>
<dbReference type="RefSeq" id="WP_038284386.1">
    <property type="nucleotide sequence ID" value="NZ_JPME01000038.1"/>
</dbReference>
<dbReference type="Pfam" id="PF20563">
    <property type="entry name" value="DUF6773"/>
    <property type="match status" value="1"/>
</dbReference>
<dbReference type="STRING" id="29354.IO98_21650"/>
<feature type="transmembrane region" description="Helical" evidence="1">
    <location>
        <begin position="47"/>
        <end position="64"/>
    </location>
</feature>